<dbReference type="RefSeq" id="WP_090246089.1">
    <property type="nucleotide sequence ID" value="NZ_FPAS01000001.1"/>
</dbReference>
<dbReference type="EMBL" id="FPAS01000001">
    <property type="protein sequence ID" value="SFT43777.1"/>
    <property type="molecule type" value="Genomic_DNA"/>
</dbReference>
<proteinExistence type="predicted"/>
<keyword evidence="2" id="KW-1185">Reference proteome</keyword>
<evidence type="ECO:0000313" key="1">
    <source>
        <dbReference type="EMBL" id="SFT43777.1"/>
    </source>
</evidence>
<accession>A0A1I6Y062</accession>
<sequence>MTEEHQKHLEHYQMLLEDFSPGLVLNHRVKNPLGDASAHAEDGFDDIRITFNILFKEKAYHIKFISYSETIIITEADLGFSFSLAIKQIPKYVRGLYKRNLLYAGNQFHRMHVHASQPLNIEVLKPELVKLCALSPCVQIQNIRDHANSQALAAKPKKESLVLDLKSLPKNKEEMLEILTAFDFISNHTTTLS</sequence>
<reference evidence="1 2" key="1">
    <citation type="submission" date="2016-10" db="EMBL/GenBank/DDBJ databases">
        <authorList>
            <person name="de Groot N.N."/>
        </authorList>
    </citation>
    <scope>NUCLEOTIDE SEQUENCE [LARGE SCALE GENOMIC DNA]</scope>
    <source>
        <strain evidence="1 2">CGMCC 1.7005</strain>
    </source>
</reference>
<evidence type="ECO:0000313" key="2">
    <source>
        <dbReference type="Proteomes" id="UP000236454"/>
    </source>
</evidence>
<dbReference type="AlphaFoldDB" id="A0A1I6Y062"/>
<name>A0A1I6Y062_9FLAO</name>
<gene>
    <name evidence="1" type="ORF">SAMN05216474_0565</name>
</gene>
<protein>
    <submittedName>
        <fullName evidence="1">Uncharacterized protein</fullName>
    </submittedName>
</protein>
<organism evidence="1 2">
    <name type="scientific">Lishizhenia tianjinensis</name>
    <dbReference type="NCBI Taxonomy" id="477690"/>
    <lineage>
        <taxon>Bacteria</taxon>
        <taxon>Pseudomonadati</taxon>
        <taxon>Bacteroidota</taxon>
        <taxon>Flavobacteriia</taxon>
        <taxon>Flavobacteriales</taxon>
        <taxon>Crocinitomicaceae</taxon>
        <taxon>Lishizhenia</taxon>
    </lineage>
</organism>
<dbReference type="STRING" id="477690.SAMN05216474_0565"/>
<dbReference type="Proteomes" id="UP000236454">
    <property type="component" value="Unassembled WGS sequence"/>
</dbReference>